<dbReference type="CDD" id="cd20311">
    <property type="entry name" value="cupin_Yhhw_C"/>
    <property type="match status" value="1"/>
</dbReference>
<dbReference type="PANTHER" id="PTHR43212">
    <property type="entry name" value="QUERCETIN 2,3-DIOXYGENASE"/>
    <property type="match status" value="1"/>
</dbReference>
<dbReference type="Proteomes" id="UP000030170">
    <property type="component" value="Unassembled WGS sequence"/>
</dbReference>
<sequence>MITLRPAQERGHAHHGWLDSFHTFSFASYYDPQHMGFSDLRVINEDRIAAGAGFPNHSHQDMEIVTYVLDGALEHQDSMGNRTIIRPGEVQRMSAGTGVTHSEYNPSPTDAVHLLQIWILPEQLHLQPSYEQKFYPPAEKQGQLRLIASQDGREETVTVHQDMSLYAATLAPDQAVTYEIPSDRRVWLQVVRGAVTVNQSPLQAGDGAGISKERSLQIVGQQPAEFLLFDLQ</sequence>
<dbReference type="InterPro" id="IPR003829">
    <property type="entry name" value="Pirin_N_dom"/>
</dbReference>
<comment type="similarity">
    <text evidence="1 3">Belongs to the pirin family.</text>
</comment>
<organism evidence="6 7">
    <name type="scientific">Neosynechococcus sphagnicola sy1</name>
    <dbReference type="NCBI Taxonomy" id="1497020"/>
    <lineage>
        <taxon>Bacteria</taxon>
        <taxon>Bacillati</taxon>
        <taxon>Cyanobacteriota</taxon>
        <taxon>Cyanophyceae</taxon>
        <taxon>Neosynechococcales</taxon>
        <taxon>Neosynechococcaceae</taxon>
        <taxon>Neosynechococcus</taxon>
    </lineage>
</organism>
<evidence type="ECO:0000256" key="3">
    <source>
        <dbReference type="RuleBase" id="RU003457"/>
    </source>
</evidence>
<evidence type="ECO:0000259" key="5">
    <source>
        <dbReference type="Pfam" id="PF17954"/>
    </source>
</evidence>
<comment type="caution">
    <text evidence="6">The sequence shown here is derived from an EMBL/GenBank/DDBJ whole genome shotgun (WGS) entry which is preliminary data.</text>
</comment>
<keyword evidence="2" id="KW-0408">Iron</keyword>
<dbReference type="AlphaFoldDB" id="A0A098TMH2"/>
<reference evidence="6 7" key="1">
    <citation type="journal article" date="2014" name="Mol. Ecol.">
        <title>Evolution of Synechococcus.</title>
        <authorList>
            <person name="Dvorak P."/>
            <person name="Casamatta D."/>
            <person name="Hasler P."/>
            <person name="Poulickova A."/>
            <person name="Ondrej V."/>
            <person name="Sanges R."/>
        </authorList>
    </citation>
    <scope>NUCLEOTIDE SEQUENCE [LARGE SCALE GENOMIC DNA]</scope>
    <source>
        <strain evidence="6 7">CAUP A 1101</strain>
    </source>
</reference>
<dbReference type="RefSeq" id="WP_036531247.1">
    <property type="nucleotide sequence ID" value="NZ_JJML01000007.1"/>
</dbReference>
<keyword evidence="6" id="KW-0560">Oxidoreductase</keyword>
<feature type="binding site" evidence="2">
    <location>
        <position position="103"/>
    </location>
    <ligand>
        <name>Fe cation</name>
        <dbReference type="ChEBI" id="CHEBI:24875"/>
    </ligand>
</feature>
<dbReference type="Pfam" id="PF17954">
    <property type="entry name" value="Pirin_C_2"/>
    <property type="match status" value="1"/>
</dbReference>
<feature type="domain" description="Quercetin 2,3-dioxygenase C-terminal cupin" evidence="5">
    <location>
        <begin position="146"/>
        <end position="231"/>
    </location>
</feature>
<dbReference type="PANTHER" id="PTHR43212:SF3">
    <property type="entry name" value="QUERCETIN 2,3-DIOXYGENASE"/>
    <property type="match status" value="1"/>
</dbReference>
<dbReference type="PIRSF" id="PIRSF006232">
    <property type="entry name" value="Pirin"/>
    <property type="match status" value="1"/>
</dbReference>
<dbReference type="GO" id="GO:0046872">
    <property type="term" value="F:metal ion binding"/>
    <property type="evidence" value="ECO:0007669"/>
    <property type="project" value="UniProtKB-KW"/>
</dbReference>
<evidence type="ECO:0000313" key="6">
    <source>
        <dbReference type="EMBL" id="KGF73515.1"/>
    </source>
</evidence>
<dbReference type="EMBL" id="JJML01000007">
    <property type="protein sequence ID" value="KGF73515.1"/>
    <property type="molecule type" value="Genomic_DNA"/>
</dbReference>
<dbReference type="Gene3D" id="2.60.120.10">
    <property type="entry name" value="Jelly Rolls"/>
    <property type="match status" value="2"/>
</dbReference>
<evidence type="ECO:0000256" key="2">
    <source>
        <dbReference type="PIRSR" id="PIRSR006232-1"/>
    </source>
</evidence>
<gene>
    <name evidence="6" type="ORF">DO97_18600</name>
</gene>
<dbReference type="Pfam" id="PF02678">
    <property type="entry name" value="Pirin"/>
    <property type="match status" value="1"/>
</dbReference>
<feature type="domain" description="Pirin N-terminal" evidence="4">
    <location>
        <begin position="8"/>
        <end position="119"/>
    </location>
</feature>
<accession>A0A098TMH2</accession>
<dbReference type="OrthoDB" id="321327at2"/>
<feature type="binding site" evidence="2">
    <location>
        <position position="59"/>
    </location>
    <ligand>
        <name>Fe cation</name>
        <dbReference type="ChEBI" id="CHEBI:24875"/>
    </ligand>
</feature>
<dbReference type="InterPro" id="IPR041602">
    <property type="entry name" value="Quercetinase_C"/>
</dbReference>
<keyword evidence="2" id="KW-0479">Metal-binding</keyword>
<evidence type="ECO:0000259" key="4">
    <source>
        <dbReference type="Pfam" id="PF02678"/>
    </source>
</evidence>
<proteinExistence type="inferred from homology"/>
<comment type="cofactor">
    <cofactor evidence="2">
        <name>Fe cation</name>
        <dbReference type="ChEBI" id="CHEBI:24875"/>
    </cofactor>
    <text evidence="2">Binds 1 Fe cation per subunit.</text>
</comment>
<keyword evidence="7" id="KW-1185">Reference proteome</keyword>
<evidence type="ECO:0000256" key="1">
    <source>
        <dbReference type="ARBA" id="ARBA00008416"/>
    </source>
</evidence>
<keyword evidence="6" id="KW-0223">Dioxygenase</keyword>
<dbReference type="STRING" id="1497020.DO97_18600"/>
<dbReference type="GO" id="GO:0051213">
    <property type="term" value="F:dioxygenase activity"/>
    <property type="evidence" value="ECO:0007669"/>
    <property type="project" value="UniProtKB-KW"/>
</dbReference>
<dbReference type="InterPro" id="IPR012093">
    <property type="entry name" value="Pirin"/>
</dbReference>
<evidence type="ECO:0000313" key="7">
    <source>
        <dbReference type="Proteomes" id="UP000030170"/>
    </source>
</evidence>
<name>A0A098TMH2_9CYAN</name>
<feature type="binding site" evidence="2">
    <location>
        <position position="101"/>
    </location>
    <ligand>
        <name>Fe cation</name>
        <dbReference type="ChEBI" id="CHEBI:24875"/>
    </ligand>
</feature>
<dbReference type="CDD" id="cd02910">
    <property type="entry name" value="cupin_Yhhw_N"/>
    <property type="match status" value="1"/>
</dbReference>
<dbReference type="InterPro" id="IPR014710">
    <property type="entry name" value="RmlC-like_jellyroll"/>
</dbReference>
<feature type="binding site" evidence="2">
    <location>
        <position position="57"/>
    </location>
    <ligand>
        <name>Fe cation</name>
        <dbReference type="ChEBI" id="CHEBI:24875"/>
    </ligand>
</feature>
<dbReference type="SUPFAM" id="SSF51182">
    <property type="entry name" value="RmlC-like cupins"/>
    <property type="match status" value="1"/>
</dbReference>
<dbReference type="InterPro" id="IPR011051">
    <property type="entry name" value="RmlC_Cupin_sf"/>
</dbReference>
<protein>
    <submittedName>
        <fullName evidence="6">Quercetin 2,3-dioxygenase</fullName>
    </submittedName>
</protein>